<dbReference type="Pfam" id="PF06722">
    <property type="entry name" value="EryCIII-like_C"/>
    <property type="match status" value="1"/>
</dbReference>
<dbReference type="FunFam" id="3.40.50.2000:FF:000021">
    <property type="entry name" value="UDP-glucuronosyltransferase"/>
    <property type="match status" value="3"/>
</dbReference>
<dbReference type="Proteomes" id="UP001231518">
    <property type="component" value="Chromosome 25"/>
</dbReference>
<dbReference type="FunFam" id="3.40.50.2000:FF:000050">
    <property type="entry name" value="UDP-glucuronosyltransferase"/>
    <property type="match status" value="1"/>
</dbReference>
<accession>A0AAD8DLJ9</accession>
<name>A0AAD8DLJ9_MYTSE</name>
<dbReference type="Gene3D" id="3.40.50.2000">
    <property type="entry name" value="Glycogen Phosphorylase B"/>
    <property type="match status" value="5"/>
</dbReference>
<evidence type="ECO:0000256" key="2">
    <source>
        <dbReference type="ARBA" id="ARBA00022676"/>
    </source>
</evidence>
<sequence>MFISIPKDSKRGLTDQVKLFLGLGLAVTDAQLSHKEVKNLINDKSIKFDLLLVEACIRPALAFSFVYKAPLIEVSSFGASYGNFEAVGAPIHPLLYPSINRKKNQNLTLWEKIGVIYDEYQIARVNSEFEKLENVMLRKHFGPEIPSVSELWNNVDMLFLNVHPIFEGVRPVPPTVVYMGGIHQKPETTLPADVKSLLDSFKEGVIYISFGTNVDTTLFTSDKVRILVKVLSQLPYIALLKWDTKELPGRTDNIRISKWWPQSDLLRHPNVKLFITQGGLQSTDEAITAGVPLIGIPMFGDQWLNVERYVHHKIGVRVDMETLTEEDLKNAITTVIGDDSYRRNIVNLRKIIHDQPQTPLERAIWWTEHVLRHGGARHLRSPAANISWAEYLELELVLTLLIGLFVTISILVFEKVRIFVKVLSQLPYTVLLKWHAKVLPGRPDNIKISKWWPQSDLLKHPNIKLFITQGGLQSTEEAITAGVPLIGIPMFGDQWLNVERYVHHKIGIKLDMETLTEDDLRNAITTVIGDDSYRCNIVKLRSLIQDQPKTPLERAVWWTEHVLRHGGAKHLRSPAANVSWAEYLELEVVLTLLIALLALAKRGHEVTVVTPDPVFKNGGAPPNLTEIDVHDISYNIWQENFIKAASKGKKDDLLAQMDVILTTFTEVLDAQIQSEQVQKIIHDKSKKFDLLFLEACVRPALAFSYVFKNVPVILVSSLGATPGNYDLIGAADHPILYPSAVRQRLHNLSLWEKITELYNHYKMVKLYENNQILENKVLRKNFGPEIPPVEELENNVDMLFLNVNPIFEGIRPVPPSVIYMGGLHQKPQKELPTDMKSYLDSSKNGVIYISFGTNVDPSMLPPDRIQLLVNVFSQLPYDVLWKWNNDELPGRTENIRISKWLPQSDLLRHPKVKLFITQGGLQSTDEAITAGVPLIGVPMLADQWFNVEKYLYHKIGLRVDLDTVTEEQFKNAVTTVIEDSSYRRNIEKLRSVIKDEPMPPLERAVWWTEHVLRHGAKHLRAPAANMSWADHQVVFRSLTEELVKRGHEITVVTTDPVFKNGEAPANLTEIDVHDISYKIWQENIIKAASKGNKHDTHSLMNAMLVVSAALIDAQIQSKEVQDIINDKSKKFDLLFLEACIRPALAFSFVFKNVPVILVSSLGGAPGNYRLIGAADHPILYPSVLRQKLYNLSYWDKITELYSHYKMVKLYEKNTILENKVLRKKFGPDIPPVEELENNVDMLFLNVHPIFEGIRPVPPSVIYMGGLHQKPPKELPIDLKSYLDSSKNGVIYISFGTNVDPSMLPPHRVQVLLNVFSQLPYDVLWKWNKDELPGRSENIRISKWLPQSDLLRHPKVKLFITQGGLQSTDEAITAGVPLIGVPMMTDQWFNTEKYVYHKIGLRLDLGALTEEQFKNAITTVIEDGSYRRNIEKLRNLMEDEPMRPLERAVWWTEYVLRHGGARHLRSPAANMTWTEYLELELELARRGHELTIVTPDPVFKNGGAPPNLTEIDVHDISYNLWNENVVKATSKGSKYDLHPQMDIILATFAMVLDAQIQSEEVQKMINDKTKQFDLIFLEALVRPALAFSYVYKNVPVILVSSLGAAHGNYDLIGAADHPILYPFMMRQKIHNLSLWDKISELYHQYKIMKLYKKNEKLENKILRKHFGPDIPTVRELEKNVDMLFLNIHPIFEGIRPVPPSVVYMGGLHQKPPKELPTDIKSYLDSSKNGVIYISFGTNVDPSILPPDRIQIFVKVFSQLPYDVLWKWNKDELPGRSENIRISKWLPQSDLLSKLTLDHY</sequence>
<dbReference type="CDD" id="cd03784">
    <property type="entry name" value="GT1_Gtf-like"/>
    <property type="match status" value="4"/>
</dbReference>
<dbReference type="Pfam" id="PF00201">
    <property type="entry name" value="UDPGT"/>
    <property type="match status" value="4"/>
</dbReference>
<dbReference type="PANTHER" id="PTHR48043">
    <property type="entry name" value="EG:EG0003.4 PROTEIN-RELATED"/>
    <property type="match status" value="1"/>
</dbReference>
<protein>
    <recommendedName>
        <fullName evidence="4">Erythromycin biosynthesis protein CIII-like C-terminal domain-containing protein</fullName>
    </recommendedName>
</protein>
<dbReference type="InterPro" id="IPR050271">
    <property type="entry name" value="UDP-glycosyltransferase"/>
</dbReference>
<evidence type="ECO:0000259" key="4">
    <source>
        <dbReference type="Pfam" id="PF06722"/>
    </source>
</evidence>
<comment type="similarity">
    <text evidence="1">Belongs to the UDP-glycosyltransferase family.</text>
</comment>
<proteinExistence type="inferred from homology"/>
<evidence type="ECO:0000313" key="6">
    <source>
        <dbReference type="Proteomes" id="UP001231518"/>
    </source>
</evidence>
<dbReference type="InterPro" id="IPR010610">
    <property type="entry name" value="EryCIII-like_C"/>
</dbReference>
<dbReference type="EMBL" id="JARGEI010000026">
    <property type="protein sequence ID" value="KAJ8708417.1"/>
    <property type="molecule type" value="Genomic_DNA"/>
</dbReference>
<dbReference type="SUPFAM" id="SSF53756">
    <property type="entry name" value="UDP-Glycosyltransferase/glycogen phosphorylase"/>
    <property type="match status" value="5"/>
</dbReference>
<keyword evidence="3" id="KW-0808">Transferase</keyword>
<dbReference type="PROSITE" id="PS00375">
    <property type="entry name" value="UDPGT"/>
    <property type="match status" value="4"/>
</dbReference>
<reference evidence="5" key="1">
    <citation type="submission" date="2023-03" db="EMBL/GenBank/DDBJ databases">
        <title>Chromosome-level genomes of two armyworms, Mythimna separata and Mythimna loreyi, provide insights into the biosynthesis and reception of sex pheromones.</title>
        <authorList>
            <person name="Zhao H."/>
        </authorList>
    </citation>
    <scope>NUCLEOTIDE SEQUENCE</scope>
    <source>
        <strain evidence="5">BeijingLab</strain>
        <tissue evidence="5">Pupa</tissue>
    </source>
</reference>
<evidence type="ECO:0000256" key="3">
    <source>
        <dbReference type="ARBA" id="ARBA00022679"/>
    </source>
</evidence>
<keyword evidence="2" id="KW-0328">Glycosyltransferase</keyword>
<evidence type="ECO:0000313" key="5">
    <source>
        <dbReference type="EMBL" id="KAJ8708417.1"/>
    </source>
</evidence>
<dbReference type="InterPro" id="IPR002213">
    <property type="entry name" value="UDP_glucos_trans"/>
</dbReference>
<dbReference type="PANTHER" id="PTHR48043:SF159">
    <property type="entry name" value="EG:EG0003.4 PROTEIN-RELATED"/>
    <property type="match status" value="1"/>
</dbReference>
<keyword evidence="6" id="KW-1185">Reference proteome</keyword>
<feature type="domain" description="Erythromycin biosynthesis protein CIII-like C-terminal" evidence="4">
    <location>
        <begin position="442"/>
        <end position="549"/>
    </location>
</feature>
<evidence type="ECO:0000256" key="1">
    <source>
        <dbReference type="ARBA" id="ARBA00009995"/>
    </source>
</evidence>
<dbReference type="GO" id="GO:0008194">
    <property type="term" value="F:UDP-glycosyltransferase activity"/>
    <property type="evidence" value="ECO:0007669"/>
    <property type="project" value="InterPro"/>
</dbReference>
<dbReference type="GO" id="GO:0016758">
    <property type="term" value="F:hexosyltransferase activity"/>
    <property type="evidence" value="ECO:0007669"/>
    <property type="project" value="UniProtKB-ARBA"/>
</dbReference>
<comment type="caution">
    <text evidence="5">The sequence shown here is derived from an EMBL/GenBank/DDBJ whole genome shotgun (WGS) entry which is preliminary data.</text>
</comment>
<dbReference type="InterPro" id="IPR035595">
    <property type="entry name" value="UDP_glycos_trans_CS"/>
</dbReference>
<organism evidence="5 6">
    <name type="scientific">Mythimna separata</name>
    <name type="common">Oriental armyworm</name>
    <name type="synonym">Pseudaletia separata</name>
    <dbReference type="NCBI Taxonomy" id="271217"/>
    <lineage>
        <taxon>Eukaryota</taxon>
        <taxon>Metazoa</taxon>
        <taxon>Ecdysozoa</taxon>
        <taxon>Arthropoda</taxon>
        <taxon>Hexapoda</taxon>
        <taxon>Insecta</taxon>
        <taxon>Pterygota</taxon>
        <taxon>Neoptera</taxon>
        <taxon>Endopterygota</taxon>
        <taxon>Lepidoptera</taxon>
        <taxon>Glossata</taxon>
        <taxon>Ditrysia</taxon>
        <taxon>Noctuoidea</taxon>
        <taxon>Noctuidae</taxon>
        <taxon>Noctuinae</taxon>
        <taxon>Hadenini</taxon>
        <taxon>Mythimna</taxon>
    </lineage>
</organism>
<gene>
    <name evidence="5" type="ORF">PYW07_010542</name>
</gene>